<protein>
    <submittedName>
        <fullName evidence="2">Uncharacterized protein</fullName>
    </submittedName>
</protein>
<organism evidence="2 3">
    <name type="scientific">Colletotrichum zoysiae</name>
    <dbReference type="NCBI Taxonomy" id="1216348"/>
    <lineage>
        <taxon>Eukaryota</taxon>
        <taxon>Fungi</taxon>
        <taxon>Dikarya</taxon>
        <taxon>Ascomycota</taxon>
        <taxon>Pezizomycotina</taxon>
        <taxon>Sordariomycetes</taxon>
        <taxon>Hypocreomycetidae</taxon>
        <taxon>Glomerellales</taxon>
        <taxon>Glomerellaceae</taxon>
        <taxon>Colletotrichum</taxon>
        <taxon>Colletotrichum graminicola species complex</taxon>
    </lineage>
</organism>
<accession>A0AAD9HUN2</accession>
<sequence>MNVEEILGQRGAWYCGMVGRKANEQLSQCRSISSTTSTFFFVTFLFCFCIYIVLLIHMRHCPPVEEMLQVKPPLSRTIILRSTNMCICRRPLAVLAPLNSAWHMAGSYRRQYRLPCCCKTQCPSGCHRHYYLPTTTTTKQKPRGELRRATTLVDPLSRPRKHVSAQRRGVIPGPLTRSNCIACSMSRSASREAATRSLDTVCSKQMLGETFPCLPPCQSSRDSLLSP</sequence>
<dbReference type="EMBL" id="MU842816">
    <property type="protein sequence ID" value="KAK2034224.1"/>
    <property type="molecule type" value="Genomic_DNA"/>
</dbReference>
<evidence type="ECO:0000313" key="3">
    <source>
        <dbReference type="Proteomes" id="UP001232148"/>
    </source>
</evidence>
<evidence type="ECO:0000256" key="1">
    <source>
        <dbReference type="SAM" id="Phobius"/>
    </source>
</evidence>
<evidence type="ECO:0000313" key="2">
    <source>
        <dbReference type="EMBL" id="KAK2034224.1"/>
    </source>
</evidence>
<dbReference type="AlphaFoldDB" id="A0AAD9HUN2"/>
<keyword evidence="3" id="KW-1185">Reference proteome</keyword>
<keyword evidence="1" id="KW-0812">Transmembrane</keyword>
<name>A0AAD9HUN2_9PEZI</name>
<keyword evidence="1" id="KW-1133">Transmembrane helix</keyword>
<dbReference type="Proteomes" id="UP001232148">
    <property type="component" value="Unassembled WGS sequence"/>
</dbReference>
<gene>
    <name evidence="2" type="ORF">LX32DRAFT_444454</name>
</gene>
<proteinExistence type="predicted"/>
<comment type="caution">
    <text evidence="2">The sequence shown here is derived from an EMBL/GenBank/DDBJ whole genome shotgun (WGS) entry which is preliminary data.</text>
</comment>
<keyword evidence="1" id="KW-0472">Membrane</keyword>
<reference evidence="2" key="1">
    <citation type="submission" date="2021-06" db="EMBL/GenBank/DDBJ databases">
        <title>Comparative genomics, transcriptomics and evolutionary studies reveal genomic signatures of adaptation to plant cell wall in hemibiotrophic fungi.</title>
        <authorList>
            <consortium name="DOE Joint Genome Institute"/>
            <person name="Baroncelli R."/>
            <person name="Diaz J.F."/>
            <person name="Benocci T."/>
            <person name="Peng M."/>
            <person name="Battaglia E."/>
            <person name="Haridas S."/>
            <person name="Andreopoulos W."/>
            <person name="Labutti K."/>
            <person name="Pangilinan J."/>
            <person name="Floch G.L."/>
            <person name="Makela M.R."/>
            <person name="Henrissat B."/>
            <person name="Grigoriev I.V."/>
            <person name="Crouch J.A."/>
            <person name="De Vries R.P."/>
            <person name="Sukno S.A."/>
            <person name="Thon M.R."/>
        </authorList>
    </citation>
    <scope>NUCLEOTIDE SEQUENCE</scope>
    <source>
        <strain evidence="2">MAFF235873</strain>
    </source>
</reference>
<feature type="transmembrane region" description="Helical" evidence="1">
    <location>
        <begin position="38"/>
        <end position="58"/>
    </location>
</feature>